<dbReference type="InterPro" id="IPR035979">
    <property type="entry name" value="RBD_domain_sf"/>
</dbReference>
<protein>
    <recommendedName>
        <fullName evidence="3">RRM domain-containing protein</fullName>
    </recommendedName>
</protein>
<reference evidence="4" key="1">
    <citation type="submission" date="2020-03" db="EMBL/GenBank/DDBJ databases">
        <title>A high-quality chromosome-level genome assembly of a woody plant with both climbing and erect habits, Rhamnella rubrinervis.</title>
        <authorList>
            <person name="Lu Z."/>
            <person name="Yang Y."/>
            <person name="Zhu X."/>
            <person name="Sun Y."/>
        </authorList>
    </citation>
    <scope>NUCLEOTIDE SEQUENCE</scope>
    <source>
        <strain evidence="4">BYM</strain>
        <tissue evidence="4">Leaf</tissue>
    </source>
</reference>
<name>A0A8K0H572_9ROSA</name>
<sequence>MTKATSSQAMDDPYTRYGATADRGSLIFSQNPNRELPYDLRMRLVYNVQSCVNLFTLLQWRCSYLVFTSFACELISVITLNLGADAAKFVVYTSQAISLIYNETLASFYIRAYVCSVARPPFPGYLSSEAPSLLAHHIDLPGAYAVDDILGNGVHPEPSLRITRGASIQGHPSSLEDPSLFNQRQDISVGISPSVRAGRSSERPGYLGKDDGFTDLKGESNVLFVDGLPTDCTRREVGHLFRPFIGFREIKVVHKGPRHSGDKAMVLCFVEFVDEKCALTAMEALQGYKFDNKKPDSPVLRIQFAHFPFTPSYCDDEPNGISR</sequence>
<evidence type="ECO:0000259" key="3">
    <source>
        <dbReference type="PROSITE" id="PS50102"/>
    </source>
</evidence>
<accession>A0A8K0H572</accession>
<dbReference type="OrthoDB" id="431169at2759"/>
<organism evidence="4 5">
    <name type="scientific">Rhamnella rubrinervis</name>
    <dbReference type="NCBI Taxonomy" id="2594499"/>
    <lineage>
        <taxon>Eukaryota</taxon>
        <taxon>Viridiplantae</taxon>
        <taxon>Streptophyta</taxon>
        <taxon>Embryophyta</taxon>
        <taxon>Tracheophyta</taxon>
        <taxon>Spermatophyta</taxon>
        <taxon>Magnoliopsida</taxon>
        <taxon>eudicotyledons</taxon>
        <taxon>Gunneridae</taxon>
        <taxon>Pentapetalae</taxon>
        <taxon>rosids</taxon>
        <taxon>fabids</taxon>
        <taxon>Rosales</taxon>
        <taxon>Rhamnaceae</taxon>
        <taxon>rhamnoid group</taxon>
        <taxon>Rhamneae</taxon>
        <taxon>Rhamnella</taxon>
    </lineage>
</organism>
<evidence type="ECO:0000313" key="5">
    <source>
        <dbReference type="Proteomes" id="UP000796880"/>
    </source>
</evidence>
<keyword evidence="5" id="KW-1185">Reference proteome</keyword>
<dbReference type="InterPro" id="IPR000504">
    <property type="entry name" value="RRM_dom"/>
</dbReference>
<keyword evidence="1 2" id="KW-0694">RNA-binding</keyword>
<gene>
    <name evidence="4" type="ORF">FNV43_RR11250</name>
</gene>
<dbReference type="CDD" id="cd21618">
    <property type="entry name" value="RRM_AtNSRA_like"/>
    <property type="match status" value="1"/>
</dbReference>
<dbReference type="Gene3D" id="3.30.70.330">
    <property type="match status" value="1"/>
</dbReference>
<comment type="caution">
    <text evidence="4">The sequence shown here is derived from an EMBL/GenBank/DDBJ whole genome shotgun (WGS) entry which is preliminary data.</text>
</comment>
<evidence type="ECO:0000256" key="1">
    <source>
        <dbReference type="ARBA" id="ARBA00022884"/>
    </source>
</evidence>
<dbReference type="EMBL" id="VOIH02000005">
    <property type="protein sequence ID" value="KAF3446071.1"/>
    <property type="molecule type" value="Genomic_DNA"/>
</dbReference>
<dbReference type="PROSITE" id="PS50102">
    <property type="entry name" value="RRM"/>
    <property type="match status" value="1"/>
</dbReference>
<dbReference type="SUPFAM" id="SSF54928">
    <property type="entry name" value="RNA-binding domain, RBD"/>
    <property type="match status" value="1"/>
</dbReference>
<dbReference type="GO" id="GO:0003723">
    <property type="term" value="F:RNA binding"/>
    <property type="evidence" value="ECO:0007669"/>
    <property type="project" value="UniProtKB-UniRule"/>
</dbReference>
<dbReference type="SMART" id="SM00360">
    <property type="entry name" value="RRM"/>
    <property type="match status" value="1"/>
</dbReference>
<feature type="domain" description="RRM" evidence="3">
    <location>
        <begin position="221"/>
        <end position="307"/>
    </location>
</feature>
<dbReference type="PANTHER" id="PTHR10501">
    <property type="entry name" value="U1 SMALL NUCLEAR RIBONUCLEOPROTEIN A/U2 SMALL NUCLEAR RIBONUCLEOPROTEIN B"/>
    <property type="match status" value="1"/>
</dbReference>
<evidence type="ECO:0000313" key="4">
    <source>
        <dbReference type="EMBL" id="KAF3446071.1"/>
    </source>
</evidence>
<dbReference type="AlphaFoldDB" id="A0A8K0H572"/>
<dbReference type="Pfam" id="PF00076">
    <property type="entry name" value="RRM_1"/>
    <property type="match status" value="1"/>
</dbReference>
<proteinExistence type="predicted"/>
<dbReference type="InterPro" id="IPR012677">
    <property type="entry name" value="Nucleotide-bd_a/b_plait_sf"/>
</dbReference>
<dbReference type="Proteomes" id="UP000796880">
    <property type="component" value="Unassembled WGS sequence"/>
</dbReference>
<evidence type="ECO:0000256" key="2">
    <source>
        <dbReference type="PROSITE-ProRule" id="PRU00176"/>
    </source>
</evidence>